<evidence type="ECO:0000313" key="2">
    <source>
        <dbReference type="EMBL" id="SDA56883.1"/>
    </source>
</evidence>
<evidence type="ECO:0000256" key="1">
    <source>
        <dbReference type="SAM" id="Phobius"/>
    </source>
</evidence>
<feature type="transmembrane region" description="Helical" evidence="1">
    <location>
        <begin position="62"/>
        <end position="81"/>
    </location>
</feature>
<feature type="transmembrane region" description="Helical" evidence="1">
    <location>
        <begin position="30"/>
        <end position="50"/>
    </location>
</feature>
<reference evidence="2 3" key="1">
    <citation type="submission" date="2016-10" db="EMBL/GenBank/DDBJ databases">
        <authorList>
            <person name="de Groot N.N."/>
        </authorList>
    </citation>
    <scope>NUCLEOTIDE SEQUENCE [LARGE SCALE GENOMIC DNA]</scope>
    <source>
        <strain evidence="2 3">DSM 15230</strain>
    </source>
</reference>
<dbReference type="RefSeq" id="WP_091365155.1">
    <property type="nucleotide sequence ID" value="NZ_FMXA01000019.1"/>
</dbReference>
<keyword evidence="1" id="KW-0812">Transmembrane</keyword>
<dbReference type="GO" id="GO:0016020">
    <property type="term" value="C:membrane"/>
    <property type="evidence" value="ECO:0007669"/>
    <property type="project" value="InterPro"/>
</dbReference>
<dbReference type="AlphaFoldDB" id="A0A1G5WFQ9"/>
<dbReference type="EMBL" id="FMXA01000019">
    <property type="protein sequence ID" value="SDA56883.1"/>
    <property type="molecule type" value="Genomic_DNA"/>
</dbReference>
<feature type="transmembrane region" description="Helical" evidence="1">
    <location>
        <begin position="93"/>
        <end position="114"/>
    </location>
</feature>
<keyword evidence="1" id="KW-0472">Membrane</keyword>
<name>A0A1G5WFQ9_9FIRM</name>
<dbReference type="GeneID" id="87756361"/>
<dbReference type="STRING" id="209880.SAMN02910343_01357"/>
<proteinExistence type="predicted"/>
<keyword evidence="3" id="KW-1185">Reference proteome</keyword>
<organism evidence="2 3">
    <name type="scientific">Allisonella histaminiformans</name>
    <dbReference type="NCBI Taxonomy" id="209880"/>
    <lineage>
        <taxon>Bacteria</taxon>
        <taxon>Bacillati</taxon>
        <taxon>Bacillota</taxon>
        <taxon>Negativicutes</taxon>
        <taxon>Veillonellales</taxon>
        <taxon>Veillonellaceae</taxon>
        <taxon>Allisonella</taxon>
    </lineage>
</organism>
<dbReference type="Pfam" id="PF05656">
    <property type="entry name" value="DUF805"/>
    <property type="match status" value="1"/>
</dbReference>
<gene>
    <name evidence="2" type="ORF">SAMN02910343_01357</name>
</gene>
<dbReference type="Proteomes" id="UP000199689">
    <property type="component" value="Unassembled WGS sequence"/>
</dbReference>
<dbReference type="InterPro" id="IPR008523">
    <property type="entry name" value="DUF805"/>
</dbReference>
<accession>A0A1G5WFQ9</accession>
<keyword evidence="1" id="KW-1133">Transmembrane helix</keyword>
<sequence>MYNRYRKLIARRPFLLAWFSFDGRVNRMQYFLRSLALGAVWILAVAIAWYGTNALFDLKMDILGYILTAAFLLAALLIVIADNSLMARRLHDMGYRAAPIMCLVYGITFVSPAIDRLLGASGWVNNAVSIFNLAVTCYLFLGKGER</sequence>
<dbReference type="OrthoDB" id="1634647at2"/>
<evidence type="ECO:0000313" key="3">
    <source>
        <dbReference type="Proteomes" id="UP000199689"/>
    </source>
</evidence>
<protein>
    <submittedName>
        <fullName evidence="2">Uncharacterized membrane protein YhaH, DUF805 family</fullName>
    </submittedName>
</protein>
<feature type="transmembrane region" description="Helical" evidence="1">
    <location>
        <begin position="120"/>
        <end position="141"/>
    </location>
</feature>